<accession>A0ABT2I9P6</accession>
<dbReference type="Gene3D" id="2.40.30.170">
    <property type="match status" value="1"/>
</dbReference>
<feature type="coiled-coil region" evidence="1">
    <location>
        <begin position="176"/>
        <end position="210"/>
    </location>
</feature>
<feature type="domain" description="CusB-like beta-barrel" evidence="3">
    <location>
        <begin position="253"/>
        <end position="325"/>
    </location>
</feature>
<gene>
    <name evidence="5" type="ORF">NZK81_18315</name>
</gene>
<evidence type="ECO:0000259" key="4">
    <source>
        <dbReference type="Pfam" id="PF25973"/>
    </source>
</evidence>
<feature type="domain" description="CzcB-like barrel-sandwich hybrid" evidence="4">
    <location>
        <begin position="84"/>
        <end position="231"/>
    </location>
</feature>
<keyword evidence="2" id="KW-0812">Transmembrane</keyword>
<dbReference type="PANTHER" id="PTHR30469:SF15">
    <property type="entry name" value="HLYD FAMILY OF SECRETION PROTEINS"/>
    <property type="match status" value="1"/>
</dbReference>
<organism evidence="5 6">
    <name type="scientific">Novosphingobium mangrovi</name>
    <name type="common">ex Huang et al. 2023</name>
    <dbReference type="NCBI Taxonomy" id="2976432"/>
    <lineage>
        <taxon>Bacteria</taxon>
        <taxon>Pseudomonadati</taxon>
        <taxon>Pseudomonadota</taxon>
        <taxon>Alphaproteobacteria</taxon>
        <taxon>Sphingomonadales</taxon>
        <taxon>Sphingomonadaceae</taxon>
        <taxon>Novosphingobium</taxon>
    </lineage>
</organism>
<reference evidence="5" key="1">
    <citation type="submission" date="2022-09" db="EMBL/GenBank/DDBJ databases">
        <title>Novosphingobium sp. Nov., a polycyclic aromatic hydrocarbon-degrading bacterium isolated form mangrove sediments in HongKong.</title>
        <authorList>
            <person name="Hu Z."/>
        </authorList>
    </citation>
    <scope>NUCLEOTIDE SEQUENCE</scope>
    <source>
        <strain evidence="5">HK4-1</strain>
    </source>
</reference>
<dbReference type="InterPro" id="IPR058647">
    <property type="entry name" value="BSH_CzcB-like"/>
</dbReference>
<feature type="transmembrane region" description="Helical" evidence="2">
    <location>
        <begin position="27"/>
        <end position="48"/>
    </location>
</feature>
<proteinExistence type="predicted"/>
<dbReference type="Gene3D" id="2.40.50.100">
    <property type="match status" value="1"/>
</dbReference>
<sequence>MSEGSAENRPDLDALLDTLPRAAWRRWALLVVLALGALALVLLGMRFISGGQAANYRSEPVERASLDLAVAGSGRLEPWKVRGVGATLAGDVEAVLVKPGDRVLQGQVLARLSSAALVEARDRNRELVESRSAALAEAESAVERMRGRLSLFARVRRESDGLAPSSREMTAANIALRRAGEDLETAQVELQAARRQADRIAAQVAATEIRAPFEGVVMQSRAAPGMRVGPSSTGRPLFEIAAPYARLRMYVPVEQAQGPLPKRGAAVDLQVEGRSGRTFDARLESVVSDPDRPSASRSRRYDLVIEVPNADLSLRPGITARARVAIGERREGLVVPEEALRFARAADAGHDAAGGSAVYVLDSDGTPRRVPVDLQGGDGRGRVMVSGALTPGTHVILGLR</sequence>
<comment type="caution">
    <text evidence="5">The sequence shown here is derived from an EMBL/GenBank/DDBJ whole genome shotgun (WGS) entry which is preliminary data.</text>
</comment>
<keyword evidence="2" id="KW-0472">Membrane</keyword>
<name>A0ABT2I9P6_9SPHN</name>
<protein>
    <submittedName>
        <fullName evidence="5">Efflux RND transporter periplasmic adaptor subunit</fullName>
    </submittedName>
</protein>
<dbReference type="PRINTS" id="PR01490">
    <property type="entry name" value="RTXTOXIND"/>
</dbReference>
<evidence type="ECO:0000313" key="5">
    <source>
        <dbReference type="EMBL" id="MCT2401511.1"/>
    </source>
</evidence>
<dbReference type="Pfam" id="PF25973">
    <property type="entry name" value="BSH_CzcB"/>
    <property type="match status" value="1"/>
</dbReference>
<keyword evidence="1" id="KW-0175">Coiled coil</keyword>
<dbReference type="RefSeq" id="WP_260047537.1">
    <property type="nucleotide sequence ID" value="NZ_JANZXA010000015.1"/>
</dbReference>
<dbReference type="Gene3D" id="2.40.420.20">
    <property type="match status" value="1"/>
</dbReference>
<dbReference type="Proteomes" id="UP001165583">
    <property type="component" value="Unassembled WGS sequence"/>
</dbReference>
<evidence type="ECO:0000313" key="6">
    <source>
        <dbReference type="Proteomes" id="UP001165583"/>
    </source>
</evidence>
<keyword evidence="2" id="KW-1133">Transmembrane helix</keyword>
<keyword evidence="6" id="KW-1185">Reference proteome</keyword>
<evidence type="ECO:0000256" key="1">
    <source>
        <dbReference type="SAM" id="Coils"/>
    </source>
</evidence>
<dbReference type="InterPro" id="IPR058792">
    <property type="entry name" value="Beta-barrel_RND_2"/>
</dbReference>
<evidence type="ECO:0000259" key="3">
    <source>
        <dbReference type="Pfam" id="PF25954"/>
    </source>
</evidence>
<dbReference type="PANTHER" id="PTHR30469">
    <property type="entry name" value="MULTIDRUG RESISTANCE PROTEIN MDTA"/>
    <property type="match status" value="1"/>
</dbReference>
<evidence type="ECO:0000256" key="2">
    <source>
        <dbReference type="SAM" id="Phobius"/>
    </source>
</evidence>
<dbReference type="EMBL" id="JANZXA010000015">
    <property type="protein sequence ID" value="MCT2401511.1"/>
    <property type="molecule type" value="Genomic_DNA"/>
</dbReference>
<dbReference type="Gene3D" id="1.10.287.470">
    <property type="entry name" value="Helix hairpin bin"/>
    <property type="match status" value="1"/>
</dbReference>
<dbReference type="SUPFAM" id="SSF111369">
    <property type="entry name" value="HlyD-like secretion proteins"/>
    <property type="match status" value="1"/>
</dbReference>
<dbReference type="Pfam" id="PF25954">
    <property type="entry name" value="Beta-barrel_RND_2"/>
    <property type="match status" value="1"/>
</dbReference>